<accession>A0ABX5ZFP2</accession>
<keyword evidence="1" id="KW-1133">Transmembrane helix</keyword>
<keyword evidence="1" id="KW-0472">Membrane</keyword>
<proteinExistence type="predicted"/>
<dbReference type="Proteomes" id="UP000322509">
    <property type="component" value="Chromosome"/>
</dbReference>
<sequence>MITNIKEYVNLDSVAVVIAILSFFVSIITIFMTRKNIASQIKAGLAQNNRQTWINEYREKTSQLLMLIDSYSMLNDDDKSRLTHFQKLSSTTYQLMLMLNSKNDKDLYELVEKIAKAAESQVSNKLTFEQKNSIYTDIYKQRESLISKTRKMLKNEWEKIKEESGIAK</sequence>
<evidence type="ECO:0000313" key="3">
    <source>
        <dbReference type="Proteomes" id="UP000322509"/>
    </source>
</evidence>
<feature type="transmembrane region" description="Helical" evidence="1">
    <location>
        <begin position="14"/>
        <end position="32"/>
    </location>
</feature>
<evidence type="ECO:0008006" key="4">
    <source>
        <dbReference type="Google" id="ProtNLM"/>
    </source>
</evidence>
<dbReference type="RefSeq" id="WP_149368335.1">
    <property type="nucleotide sequence ID" value="NZ_CP043550.1"/>
</dbReference>
<gene>
    <name evidence="2" type="ORF">F0R74_03840</name>
</gene>
<organism evidence="2 3">
    <name type="scientific">Francisella marina</name>
    <dbReference type="NCBI Taxonomy" id="2249302"/>
    <lineage>
        <taxon>Bacteria</taxon>
        <taxon>Pseudomonadati</taxon>
        <taxon>Pseudomonadota</taxon>
        <taxon>Gammaproteobacteria</taxon>
        <taxon>Thiotrichales</taxon>
        <taxon>Francisellaceae</taxon>
        <taxon>Francisella</taxon>
    </lineage>
</organism>
<protein>
    <recommendedName>
        <fullName evidence="4">DUF2489 domain-containing protein</fullName>
    </recommendedName>
</protein>
<keyword evidence="1" id="KW-0812">Transmembrane</keyword>
<name>A0ABX5ZFP2_9GAMM</name>
<reference evidence="2 3" key="1">
    <citation type="submission" date="2019-09" db="EMBL/GenBank/DDBJ databases">
        <title>Complete genome sequence of Francisella marina E103-15.</title>
        <authorList>
            <person name="Tekedar H.C."/>
            <person name="Griffin M.J."/>
            <person name="Waldbieser G.C."/>
            <person name="Soto E."/>
        </authorList>
    </citation>
    <scope>NUCLEOTIDE SEQUENCE [LARGE SCALE GENOMIC DNA]</scope>
    <source>
        <strain evidence="2 3">E103-15</strain>
    </source>
</reference>
<keyword evidence="3" id="KW-1185">Reference proteome</keyword>
<evidence type="ECO:0000256" key="1">
    <source>
        <dbReference type="SAM" id="Phobius"/>
    </source>
</evidence>
<evidence type="ECO:0000313" key="2">
    <source>
        <dbReference type="EMBL" id="QEO57025.1"/>
    </source>
</evidence>
<dbReference type="EMBL" id="CP043550">
    <property type="protein sequence ID" value="QEO57025.1"/>
    <property type="molecule type" value="Genomic_DNA"/>
</dbReference>